<evidence type="ECO:0000256" key="1">
    <source>
        <dbReference type="ARBA" id="ARBA00004308"/>
    </source>
</evidence>
<name>A0ABR8KT05_9SPHN</name>
<organism evidence="7 8">
    <name type="scientific">Erythrobacter rubeus</name>
    <dbReference type="NCBI Taxonomy" id="2760803"/>
    <lineage>
        <taxon>Bacteria</taxon>
        <taxon>Pseudomonadati</taxon>
        <taxon>Pseudomonadota</taxon>
        <taxon>Alphaproteobacteria</taxon>
        <taxon>Sphingomonadales</taxon>
        <taxon>Erythrobacteraceae</taxon>
        <taxon>Erythrobacter/Porphyrobacter group</taxon>
        <taxon>Erythrobacter</taxon>
    </lineage>
</organism>
<dbReference type="EMBL" id="JACXLC010000001">
    <property type="protein sequence ID" value="MBD2842730.1"/>
    <property type="molecule type" value="Genomic_DNA"/>
</dbReference>
<dbReference type="Gene3D" id="3.90.550.10">
    <property type="entry name" value="Spore Coat Polysaccharide Biosynthesis Protein SpsA, Chain A"/>
    <property type="match status" value="1"/>
</dbReference>
<proteinExistence type="predicted"/>
<keyword evidence="8" id="KW-1185">Reference proteome</keyword>
<comment type="caution">
    <text evidence="7">The sequence shown here is derived from an EMBL/GenBank/DDBJ whole genome shotgun (WGS) entry which is preliminary data.</text>
</comment>
<dbReference type="InterPro" id="IPR029044">
    <property type="entry name" value="Nucleotide-diphossugar_trans"/>
</dbReference>
<gene>
    <name evidence="7" type="ORF">IB285_10720</name>
</gene>
<evidence type="ECO:0000256" key="6">
    <source>
        <dbReference type="SAM" id="Phobius"/>
    </source>
</evidence>
<evidence type="ECO:0000313" key="7">
    <source>
        <dbReference type="EMBL" id="MBD2842730.1"/>
    </source>
</evidence>
<feature type="transmembrane region" description="Helical" evidence="6">
    <location>
        <begin position="453"/>
        <end position="470"/>
    </location>
</feature>
<dbReference type="CDD" id="cd06437">
    <property type="entry name" value="CESA_CaSu_A2"/>
    <property type="match status" value="1"/>
</dbReference>
<feature type="transmembrane region" description="Helical" evidence="6">
    <location>
        <begin position="350"/>
        <end position="370"/>
    </location>
</feature>
<dbReference type="PANTHER" id="PTHR32044:SF80">
    <property type="entry name" value="XYLOGLUCAN GLYCOSYLTRANSFERASE 2-RELATED"/>
    <property type="match status" value="1"/>
</dbReference>
<evidence type="ECO:0000256" key="3">
    <source>
        <dbReference type="ARBA" id="ARBA00022692"/>
    </source>
</evidence>
<evidence type="ECO:0000256" key="5">
    <source>
        <dbReference type="ARBA" id="ARBA00023136"/>
    </source>
</evidence>
<keyword evidence="4 6" id="KW-1133">Transmembrane helix</keyword>
<reference evidence="7 8" key="1">
    <citation type="submission" date="2020-09" db="EMBL/GenBank/DDBJ databases">
        <authorList>
            <person name="Yoon J.-W."/>
        </authorList>
    </citation>
    <scope>NUCLEOTIDE SEQUENCE [LARGE SCALE GENOMIC DNA]</scope>
    <source>
        <strain evidence="7 8">KMU-140</strain>
    </source>
</reference>
<dbReference type="Pfam" id="PF13641">
    <property type="entry name" value="Glyco_tranf_2_3"/>
    <property type="match status" value="1"/>
</dbReference>
<feature type="transmembrane region" description="Helical" evidence="6">
    <location>
        <begin position="318"/>
        <end position="338"/>
    </location>
</feature>
<dbReference type="RefSeq" id="WP_190788171.1">
    <property type="nucleotide sequence ID" value="NZ_JACXLC010000001.1"/>
</dbReference>
<sequence>MNEQAITVVQWAILFAHYSLLAGLSAYGAHRLYHLLFLGPWTREDRSWAAESSAQEEDFRPKVTVQLPIFNEKYVVERLLEKVAELDWPADRLQIQLVDDSNDETSAIASRKIRELAATGIEVEHVRRADRIGYKAGGLDHAMKTATGEFIAIFDADFLPNSDFLKQTIPCFQSEGIGMVQTRWSYLNRQRNLLTRIQALMLDAHFAVEQVIRSRSGAFFNFNGTGGVWRRTAIEDAGGWQSDTLTEDMDLSYRAQLLGWRFEYLEHIECPSELPTTMPAFKAQQHRWAKGAIEVMKKVLPSIWKSDHSLHIKVESTFHLTGNICYLLMLIDCVLFLVPSIHIRQNSEFAYWLWLDIPLFVFASLSHGLYYLYGQHRLGSGILQRMALMPAVFATSIGLCVNNSRAVIEALLGQVSAFVRTPKSGDLSEVEKARSIARLSDYPALTARGADRLEFVLSLIFFGFVLMFALRGWWLGALFLAPFCAGFFYTFLQGRMIHRAGKELATIEDEVLQTDEVIL</sequence>
<dbReference type="PANTHER" id="PTHR32044">
    <property type="entry name" value="GLUCOMANNAN 4-BETA-MANNOSYLTRANSFERASE 9"/>
    <property type="match status" value="1"/>
</dbReference>
<evidence type="ECO:0000313" key="8">
    <source>
        <dbReference type="Proteomes" id="UP000635384"/>
    </source>
</evidence>
<protein>
    <submittedName>
        <fullName evidence="7">Glycosyltransferase</fullName>
    </submittedName>
</protein>
<comment type="subcellular location">
    <subcellularLocation>
        <location evidence="1">Endomembrane system</location>
    </subcellularLocation>
</comment>
<dbReference type="SUPFAM" id="SSF53448">
    <property type="entry name" value="Nucleotide-diphospho-sugar transferases"/>
    <property type="match status" value="1"/>
</dbReference>
<keyword evidence="2" id="KW-0808">Transferase</keyword>
<feature type="transmembrane region" description="Helical" evidence="6">
    <location>
        <begin position="382"/>
        <end position="401"/>
    </location>
</feature>
<keyword evidence="3 6" id="KW-0812">Transmembrane</keyword>
<accession>A0ABR8KT05</accession>
<evidence type="ECO:0000256" key="2">
    <source>
        <dbReference type="ARBA" id="ARBA00022679"/>
    </source>
</evidence>
<feature type="transmembrane region" description="Helical" evidence="6">
    <location>
        <begin position="476"/>
        <end position="492"/>
    </location>
</feature>
<dbReference type="Proteomes" id="UP000635384">
    <property type="component" value="Unassembled WGS sequence"/>
</dbReference>
<evidence type="ECO:0000256" key="4">
    <source>
        <dbReference type="ARBA" id="ARBA00022989"/>
    </source>
</evidence>
<keyword evidence="5 6" id="KW-0472">Membrane</keyword>